<dbReference type="InterPro" id="IPR002347">
    <property type="entry name" value="SDR_fam"/>
</dbReference>
<sequence>MSQTLTNDTRTPSTRTARADEDRVPVPTAQRAVVVGASSGMGAAVVARLAGAGHAVAALDLADARWPQGSGKVHRGAIDVTDAGSVEEAIDSAARELGGLEIVVNCAGILGPVEPTVETTQATFDRVVGLNLGGAFAVTRAALARMVPAGYGRIVHVASIAGKEGNPQMAAYSASKAGVIGLVKSVGKEYAASGVTINAVAPASVETPLIAGMTEERQAVQRSLIPMGRFGTVAEVAALVSYITSPEASFTTGFVYDLSGGRADY</sequence>
<reference evidence="4 5" key="1">
    <citation type="submission" date="2017-10" db="EMBL/GenBank/DDBJ databases">
        <title>Sequencing the genomes of 1000 actinobacteria strains.</title>
        <authorList>
            <person name="Klenk H.-P."/>
        </authorList>
    </citation>
    <scope>NUCLEOTIDE SEQUENCE [LARGE SCALE GENOMIC DNA]</scope>
    <source>
        <strain evidence="4 5">DSM 21838</strain>
    </source>
</reference>
<organism evidence="4 5">
    <name type="scientific">Georgenia soli</name>
    <dbReference type="NCBI Taxonomy" id="638953"/>
    <lineage>
        <taxon>Bacteria</taxon>
        <taxon>Bacillati</taxon>
        <taxon>Actinomycetota</taxon>
        <taxon>Actinomycetes</taxon>
        <taxon>Micrococcales</taxon>
        <taxon>Bogoriellaceae</taxon>
        <taxon>Georgenia</taxon>
    </lineage>
</organism>
<proteinExistence type="inferred from homology"/>
<dbReference type="PRINTS" id="PR00081">
    <property type="entry name" value="GDHRDH"/>
</dbReference>
<keyword evidence="2" id="KW-0560">Oxidoreductase</keyword>
<dbReference type="EMBL" id="PDJI01000004">
    <property type="protein sequence ID" value="PFG38985.1"/>
    <property type="molecule type" value="Genomic_DNA"/>
</dbReference>
<comment type="similarity">
    <text evidence="1">Belongs to the short-chain dehydrogenases/reductases (SDR) family.</text>
</comment>
<dbReference type="Proteomes" id="UP000222106">
    <property type="component" value="Unassembled WGS sequence"/>
</dbReference>
<name>A0A2A9EL54_9MICO</name>
<dbReference type="Gene3D" id="3.40.50.720">
    <property type="entry name" value="NAD(P)-binding Rossmann-like Domain"/>
    <property type="match status" value="1"/>
</dbReference>
<dbReference type="PROSITE" id="PS00061">
    <property type="entry name" value="ADH_SHORT"/>
    <property type="match status" value="1"/>
</dbReference>
<feature type="region of interest" description="Disordered" evidence="3">
    <location>
        <begin position="1"/>
        <end position="25"/>
    </location>
</feature>
<dbReference type="GO" id="GO:0016491">
    <property type="term" value="F:oxidoreductase activity"/>
    <property type="evidence" value="ECO:0007669"/>
    <property type="project" value="UniProtKB-KW"/>
</dbReference>
<evidence type="ECO:0000313" key="5">
    <source>
        <dbReference type="Proteomes" id="UP000222106"/>
    </source>
</evidence>
<evidence type="ECO:0000313" key="4">
    <source>
        <dbReference type="EMBL" id="PFG38985.1"/>
    </source>
</evidence>
<feature type="compositionally biased region" description="Polar residues" evidence="3">
    <location>
        <begin position="1"/>
        <end position="16"/>
    </location>
</feature>
<keyword evidence="5" id="KW-1185">Reference proteome</keyword>
<dbReference type="FunFam" id="3.40.50.720:FF:000173">
    <property type="entry name" value="3-oxoacyl-[acyl-carrier protein] reductase"/>
    <property type="match status" value="1"/>
</dbReference>
<gene>
    <name evidence="4" type="ORF">ATJ97_1478</name>
</gene>
<dbReference type="InterPro" id="IPR036291">
    <property type="entry name" value="NAD(P)-bd_dom_sf"/>
</dbReference>
<evidence type="ECO:0000256" key="2">
    <source>
        <dbReference type="ARBA" id="ARBA00023002"/>
    </source>
</evidence>
<comment type="caution">
    <text evidence="4">The sequence shown here is derived from an EMBL/GenBank/DDBJ whole genome shotgun (WGS) entry which is preliminary data.</text>
</comment>
<accession>A0A2A9EL54</accession>
<dbReference type="PRINTS" id="PR00080">
    <property type="entry name" value="SDRFAMILY"/>
</dbReference>
<dbReference type="PANTHER" id="PTHR24321">
    <property type="entry name" value="DEHYDROGENASES, SHORT CHAIN"/>
    <property type="match status" value="1"/>
</dbReference>
<protein>
    <submittedName>
        <fullName evidence="4">3-oxoacyl-[acyl-carrier protein] reductase</fullName>
    </submittedName>
</protein>
<dbReference type="Pfam" id="PF13561">
    <property type="entry name" value="adh_short_C2"/>
    <property type="match status" value="1"/>
</dbReference>
<evidence type="ECO:0000256" key="1">
    <source>
        <dbReference type="ARBA" id="ARBA00006484"/>
    </source>
</evidence>
<dbReference type="PANTHER" id="PTHR24321:SF15">
    <property type="entry name" value="OXIDOREDUCTASE UCPA"/>
    <property type="match status" value="1"/>
</dbReference>
<dbReference type="AlphaFoldDB" id="A0A2A9EL54"/>
<evidence type="ECO:0000256" key="3">
    <source>
        <dbReference type="SAM" id="MobiDB-lite"/>
    </source>
</evidence>
<dbReference type="InterPro" id="IPR020904">
    <property type="entry name" value="Sc_DH/Rdtase_CS"/>
</dbReference>
<dbReference type="RefSeq" id="WP_245862240.1">
    <property type="nucleotide sequence ID" value="NZ_PDJI01000004.1"/>
</dbReference>
<dbReference type="SUPFAM" id="SSF51735">
    <property type="entry name" value="NAD(P)-binding Rossmann-fold domains"/>
    <property type="match status" value="1"/>
</dbReference>